<feature type="compositionally biased region" description="Basic and acidic residues" evidence="1">
    <location>
        <begin position="205"/>
        <end position="216"/>
    </location>
</feature>
<reference evidence="2 3" key="1">
    <citation type="journal article" date="2015" name="Nature">
        <title>rRNA introns, odd ribosomes, and small enigmatic genomes across a large radiation of phyla.</title>
        <authorList>
            <person name="Brown C.T."/>
            <person name="Hug L.A."/>
            <person name="Thomas B.C."/>
            <person name="Sharon I."/>
            <person name="Castelle C.J."/>
            <person name="Singh A."/>
            <person name="Wilkins M.J."/>
            <person name="Williams K.H."/>
            <person name="Banfield J.F."/>
        </authorList>
    </citation>
    <scope>NUCLEOTIDE SEQUENCE [LARGE SCALE GENOMIC DNA]</scope>
</reference>
<dbReference type="EMBL" id="LCRF01000055">
    <property type="protein sequence ID" value="KKW30024.1"/>
    <property type="molecule type" value="Genomic_DNA"/>
</dbReference>
<name>A0A0G2AC75_9BACT</name>
<proteinExistence type="predicted"/>
<accession>A0A0G2AC75</accession>
<dbReference type="AlphaFoldDB" id="A0A0G2AC75"/>
<protein>
    <submittedName>
        <fullName evidence="2">Uncharacterized protein</fullName>
    </submittedName>
</protein>
<evidence type="ECO:0000313" key="3">
    <source>
        <dbReference type="Proteomes" id="UP000034445"/>
    </source>
</evidence>
<evidence type="ECO:0000256" key="1">
    <source>
        <dbReference type="SAM" id="MobiDB-lite"/>
    </source>
</evidence>
<feature type="region of interest" description="Disordered" evidence="1">
    <location>
        <begin position="173"/>
        <end position="233"/>
    </location>
</feature>
<organism evidence="2 3">
    <name type="scientific">Candidatus Kaiserbacteria bacterium GW2011_GWC2_52_8b</name>
    <dbReference type="NCBI Taxonomy" id="1618676"/>
    <lineage>
        <taxon>Bacteria</taxon>
        <taxon>Candidatus Kaiseribacteriota</taxon>
    </lineage>
</organism>
<dbReference type="Proteomes" id="UP000034445">
    <property type="component" value="Unassembled WGS sequence"/>
</dbReference>
<comment type="caution">
    <text evidence="2">The sequence shown here is derived from an EMBL/GenBank/DDBJ whole genome shotgun (WGS) entry which is preliminary data.</text>
</comment>
<sequence length="233" mass="26514">MALATTIFFISLAGLAGLFGFKLWENGRGQMPWQDARRRIDEHAHRTKEIMLVSVVELEKLPPYLLLFISTSIQRGAISFGYLAHWLGRRSHALADMVSHKHRFQRKETNSEFLKKVIEHPMRPENGRVVSGVHSASAQYAIQEENTLSPTYNSPEPHATAVPTDISTIFVEGEQSQGKEKDPVSPMTKEQQTPRRARRVRRSKSMPEEQRSEKPPNARKRKDTASFGENPND</sequence>
<evidence type="ECO:0000313" key="2">
    <source>
        <dbReference type="EMBL" id="KKW30024.1"/>
    </source>
</evidence>
<feature type="compositionally biased region" description="Basic residues" evidence="1">
    <location>
        <begin position="195"/>
        <end position="204"/>
    </location>
</feature>
<gene>
    <name evidence="2" type="ORF">UY74_C0055G0007</name>
</gene>